<evidence type="ECO:0000313" key="2">
    <source>
        <dbReference type="Proteomes" id="UP000002899"/>
    </source>
</evidence>
<proteinExistence type="predicted"/>
<reference evidence="1 2" key="3">
    <citation type="journal article" date="2016" name="Sci. Rep.">
        <title>Genome-wide diversity and gene expression profiling of Babesia microti isolates identify polymorphic genes that mediate host-pathogen interactions.</title>
        <authorList>
            <person name="Silva J.C."/>
            <person name="Cornillot E."/>
            <person name="McCracken C."/>
            <person name="Usmani-Brown S."/>
            <person name="Dwivedi A."/>
            <person name="Ifeonu O.O."/>
            <person name="Crabtree J."/>
            <person name="Gotia H.T."/>
            <person name="Virji A.Z."/>
            <person name="Reynes C."/>
            <person name="Colinge J."/>
            <person name="Kumar V."/>
            <person name="Lawres L."/>
            <person name="Pazzi J.E."/>
            <person name="Pablo J.V."/>
            <person name="Hung C."/>
            <person name="Brancato J."/>
            <person name="Kumari P."/>
            <person name="Orvis J."/>
            <person name="Tretina K."/>
            <person name="Chibucos M."/>
            <person name="Ott S."/>
            <person name="Sadzewicz L."/>
            <person name="Sengamalay N."/>
            <person name="Shetty A.C."/>
            <person name="Su Q."/>
            <person name="Tallon L."/>
            <person name="Fraser C.M."/>
            <person name="Frutos R."/>
            <person name="Molina D.M."/>
            <person name="Krause P.J."/>
            <person name="Ben Mamoun C."/>
        </authorList>
    </citation>
    <scope>NUCLEOTIDE SEQUENCE [LARGE SCALE GENOMIC DNA]</scope>
    <source>
        <strain evidence="1 2">RI</strain>
    </source>
</reference>
<accession>A0A1R4ABX5</accession>
<dbReference type="OrthoDB" id="365167at2759"/>
<dbReference type="EMBL" id="LN871598">
    <property type="protein sequence ID" value="SJK86512.1"/>
    <property type="molecule type" value="Genomic_DNA"/>
</dbReference>
<evidence type="ECO:0000313" key="1">
    <source>
        <dbReference type="EMBL" id="SJK86512.1"/>
    </source>
</evidence>
<protein>
    <submittedName>
        <fullName evidence="1">Uncharacterized protein</fullName>
    </submittedName>
</protein>
<organism evidence="1 2">
    <name type="scientific">Babesia microti (strain RI)</name>
    <dbReference type="NCBI Taxonomy" id="1133968"/>
    <lineage>
        <taxon>Eukaryota</taxon>
        <taxon>Sar</taxon>
        <taxon>Alveolata</taxon>
        <taxon>Apicomplexa</taxon>
        <taxon>Aconoidasida</taxon>
        <taxon>Piroplasmida</taxon>
        <taxon>Babesiidae</taxon>
        <taxon>Babesia</taxon>
    </lineage>
</organism>
<keyword evidence="2" id="KW-1185">Reference proteome</keyword>
<dbReference type="VEuPathDB" id="PiroplasmaDB:BMR1_03g02856"/>
<reference evidence="1 2" key="1">
    <citation type="journal article" date="2012" name="Nucleic Acids Res.">
        <title>Sequencing of the smallest Apicomplexan genome from the human pathogen Babesia microti.</title>
        <authorList>
            <person name="Cornillot E."/>
            <person name="Hadj-Kaddour K."/>
            <person name="Dassouli A."/>
            <person name="Noel B."/>
            <person name="Ranwez V."/>
            <person name="Vacherie B."/>
            <person name="Augagneur Y."/>
            <person name="Bres V."/>
            <person name="Duclos A."/>
            <person name="Randazzo S."/>
            <person name="Carcy B."/>
            <person name="Debierre-Grockiego F."/>
            <person name="Delbecq S."/>
            <person name="Moubri-Menage K."/>
            <person name="Shams-Eldin H."/>
            <person name="Usmani-Brown S."/>
            <person name="Bringaud F."/>
            <person name="Wincker P."/>
            <person name="Vivares C.P."/>
            <person name="Schwarz R.T."/>
            <person name="Schetters T.P."/>
            <person name="Krause P.J."/>
            <person name="Gorenflot A."/>
            <person name="Berry V."/>
            <person name="Barbe V."/>
            <person name="Ben Mamoun C."/>
        </authorList>
    </citation>
    <scope>NUCLEOTIDE SEQUENCE [LARGE SCALE GENOMIC DNA]</scope>
    <source>
        <strain evidence="1 2">RI</strain>
    </source>
</reference>
<dbReference type="AlphaFoldDB" id="A0A1R4ABX5"/>
<gene>
    <name evidence="1" type="ORF">BMR1_03g02856</name>
</gene>
<reference evidence="1 2" key="2">
    <citation type="journal article" date="2013" name="PLoS ONE">
        <title>Whole genome mapping and re-organization of the nuclear and mitochondrial genomes of Babesia microti isolates.</title>
        <authorList>
            <person name="Cornillot E."/>
            <person name="Dassouli A."/>
            <person name="Garg A."/>
            <person name="Pachikara N."/>
            <person name="Randazzo S."/>
            <person name="Depoix D."/>
            <person name="Carcy B."/>
            <person name="Delbecq S."/>
            <person name="Frutos R."/>
            <person name="Silva J.C."/>
            <person name="Sutton R."/>
            <person name="Krause P.J."/>
            <person name="Mamoun C.B."/>
        </authorList>
    </citation>
    <scope>NUCLEOTIDE SEQUENCE [LARGE SCALE GENOMIC DNA]</scope>
    <source>
        <strain evidence="1 2">RI</strain>
    </source>
</reference>
<name>A0A1R4ABX5_BABMR</name>
<dbReference type="KEGG" id="bmic:BMR1_03g02856"/>
<sequence length="781" mass="90019">MKPPDTSGFLSNYPVKTIKIRTNYDYTTEYISNVQYTRSLCSLPNSLVDVTQRNIVRSVGLASIITFATYFLKRFLLKTADSINIIGEELLTTFKIPSNKIELITRNKRRLLEYLVTKWSHKHPRFTISELEGFHSFIKQSFDPSPTIISTILQPLILETNDTTLLCYLMILHDSFVGNAKMYSAHLETIFEGDVQKTLHKFKVKMYEEFVTERLNEELAKHAALFPPAPPPITGDESKVAERKRKILSHLSTNSRFLLSLTDNEIEEAARKLAKCTWALDFYSAELTELKPFNGYTLLGLSEEEATEVKKSCIIAQSEKIKNEVMNPLQKQVDPHSPSFVPKFKIIEQCRLDQIRDLSSEIADWQNLLKDTIGRNRIQIPKESHDFYSLDNVPAFKGEIKGGKALKRNYLPPEHGEESLSYDELKDRMDEIDYLMYDKDFNPKFKFTSKEDIEKGMEEANKMLEPYRHMDPQEHLDMFIRNSNSEWKFTMAAINRINRRKQLQAINNTNTTYNQTTEKTNPNIADKMKVEYKLSKREILADALYFLSKLEHLKWCHSFAIHMPITALETVQQVDKDPDNPPPPSIKFVGPNFKLPKQWIKEYLSDTNSAANVFRNMLDDETKGMDEQTNKDIEYDDSPYVNDDPELLMKDMPLLAAINATGGQTGVTCKFPEPLDGQEVYESMQQFLPYRLYREKPSPQSACTNCGYTIFKLQFNDKSGQMAMPNEYTKFEKGEFICPVCGNKKFVTSYPTGRVGLSKEAQEAIDDAYVFPEDYQDTDAQ</sequence>
<dbReference type="GeneID" id="24425215"/>
<dbReference type="RefSeq" id="XP_021338663.1">
    <property type="nucleotide sequence ID" value="XM_021482109.1"/>
</dbReference>
<dbReference type="Proteomes" id="UP000002899">
    <property type="component" value="Chromosome III"/>
</dbReference>